<evidence type="ECO:0000313" key="2">
    <source>
        <dbReference type="EMBL" id="MBR8645115.1"/>
    </source>
</evidence>
<accession>A0A941FP71</accession>
<dbReference type="InterPro" id="IPR046450">
    <property type="entry name" value="PA_dom_sf"/>
</dbReference>
<dbReference type="InterPro" id="IPR003137">
    <property type="entry name" value="PA_domain"/>
</dbReference>
<proteinExistence type="predicted"/>
<dbReference type="Proteomes" id="UP000680045">
    <property type="component" value="Unassembled WGS sequence"/>
</dbReference>
<dbReference type="Pfam" id="PF02225">
    <property type="entry name" value="PA"/>
    <property type="match status" value="1"/>
</dbReference>
<evidence type="ECO:0000259" key="1">
    <source>
        <dbReference type="Pfam" id="PF02225"/>
    </source>
</evidence>
<gene>
    <name evidence="2" type="ORF">KEH51_15360</name>
</gene>
<dbReference type="AlphaFoldDB" id="A0A941FP71"/>
<dbReference type="SUPFAM" id="SSF52025">
    <property type="entry name" value="PA domain"/>
    <property type="match status" value="1"/>
</dbReference>
<feature type="domain" description="PA" evidence="1">
    <location>
        <begin position="19"/>
        <end position="60"/>
    </location>
</feature>
<dbReference type="Gene3D" id="3.50.30.30">
    <property type="match status" value="1"/>
</dbReference>
<reference evidence="2" key="1">
    <citation type="submission" date="2021-04" db="EMBL/GenBank/DDBJ databases">
        <title>Whole genome sequencing of Enterococci isolates from hospitalized patients.</title>
        <authorList>
            <person name="Ogoti B.M."/>
            <person name="Onyambu F.G."/>
        </authorList>
    </citation>
    <scope>NUCLEOTIDE SEQUENCE</scope>
    <source>
        <strain evidence="2">242</strain>
    </source>
</reference>
<name>A0A941FP71_9BACI</name>
<protein>
    <recommendedName>
        <fullName evidence="1">PA domain-containing protein</fullName>
    </recommendedName>
</protein>
<comment type="caution">
    <text evidence="2">The sequence shown here is derived from an EMBL/GenBank/DDBJ whole genome shotgun (WGS) entry which is preliminary data.</text>
</comment>
<organism evidence="2 3">
    <name type="scientific">Peribacillus frigoritolerans</name>
    <dbReference type="NCBI Taxonomy" id="450367"/>
    <lineage>
        <taxon>Bacteria</taxon>
        <taxon>Bacillati</taxon>
        <taxon>Bacillota</taxon>
        <taxon>Bacilli</taxon>
        <taxon>Bacillales</taxon>
        <taxon>Bacillaceae</taxon>
        <taxon>Peribacillus</taxon>
    </lineage>
</organism>
<dbReference type="EMBL" id="JAGTPW010000026">
    <property type="protein sequence ID" value="MBR8645115.1"/>
    <property type="molecule type" value="Genomic_DNA"/>
</dbReference>
<evidence type="ECO:0000313" key="3">
    <source>
        <dbReference type="Proteomes" id="UP000680045"/>
    </source>
</evidence>
<sequence>MEPDVFRGCHIWGLGNKKDLKNVRDKIVLLERGTLTFQQKVSNAEKAGAKGVIVFNNTSRTFTGSLEKK</sequence>